<evidence type="ECO:0000256" key="11">
    <source>
        <dbReference type="SAM" id="MobiDB-lite"/>
    </source>
</evidence>
<dbReference type="PROSITE" id="PS50102">
    <property type="entry name" value="RRM"/>
    <property type="match status" value="2"/>
</dbReference>
<evidence type="ECO:0000256" key="5">
    <source>
        <dbReference type="ARBA" id="ARBA00022737"/>
    </source>
</evidence>
<evidence type="ECO:0000256" key="9">
    <source>
        <dbReference type="ARBA" id="ARBA00023274"/>
    </source>
</evidence>
<evidence type="ECO:0000256" key="2">
    <source>
        <dbReference type="ARBA" id="ARBA00007243"/>
    </source>
</evidence>
<dbReference type="EMBL" id="DS268122">
    <property type="protein sequence ID" value="KMU78806.1"/>
    <property type="molecule type" value="Genomic_DNA"/>
</dbReference>
<name>A0A0J8R239_COCIT</name>
<dbReference type="Pfam" id="PF00076">
    <property type="entry name" value="RRM_1"/>
    <property type="match status" value="2"/>
</dbReference>
<dbReference type="GO" id="GO:0003723">
    <property type="term" value="F:RNA binding"/>
    <property type="evidence" value="ECO:0007669"/>
    <property type="project" value="UniProtKB-UniRule"/>
</dbReference>
<evidence type="ECO:0000256" key="6">
    <source>
        <dbReference type="ARBA" id="ARBA00022884"/>
    </source>
</evidence>
<dbReference type="CDD" id="cd12247">
    <property type="entry name" value="RRM2_U1A_like"/>
    <property type="match status" value="1"/>
</dbReference>
<dbReference type="FunFam" id="3.30.70.330:FF:000029">
    <property type="entry name" value="U2 small nuclear ribonucleoprotein B"/>
    <property type="match status" value="1"/>
</dbReference>
<evidence type="ECO:0000313" key="14">
    <source>
        <dbReference type="Proteomes" id="UP000054559"/>
    </source>
</evidence>
<dbReference type="SMART" id="SM00360">
    <property type="entry name" value="RRM"/>
    <property type="match status" value="2"/>
</dbReference>
<dbReference type="CDD" id="cd12246">
    <property type="entry name" value="RRM1_U1A_like"/>
    <property type="match status" value="1"/>
</dbReference>
<dbReference type="InterPro" id="IPR012677">
    <property type="entry name" value="Nucleotide-bd_a/b_plait_sf"/>
</dbReference>
<evidence type="ECO:0000256" key="3">
    <source>
        <dbReference type="ARBA" id="ARBA00022664"/>
    </source>
</evidence>
<dbReference type="GO" id="GO:0005681">
    <property type="term" value="C:spliceosomal complex"/>
    <property type="evidence" value="ECO:0007669"/>
    <property type="project" value="UniProtKB-KW"/>
</dbReference>
<evidence type="ECO:0000256" key="4">
    <source>
        <dbReference type="ARBA" id="ARBA00022728"/>
    </source>
</evidence>
<comment type="similarity">
    <text evidence="2">Belongs to the RRM U1 A/B'' family.</text>
</comment>
<keyword evidence="4" id="KW-0747">Spliceosome</keyword>
<dbReference type="GO" id="GO:0008380">
    <property type="term" value="P:RNA splicing"/>
    <property type="evidence" value="ECO:0007669"/>
    <property type="project" value="UniProtKB-KW"/>
</dbReference>
<feature type="compositionally biased region" description="Low complexity" evidence="11">
    <location>
        <begin position="167"/>
        <end position="181"/>
    </location>
</feature>
<dbReference type="AlphaFoldDB" id="A0A0J8R239"/>
<organism evidence="13 14">
    <name type="scientific">Coccidioides immitis RMSCC 3703</name>
    <dbReference type="NCBI Taxonomy" id="454286"/>
    <lineage>
        <taxon>Eukaryota</taxon>
        <taxon>Fungi</taxon>
        <taxon>Dikarya</taxon>
        <taxon>Ascomycota</taxon>
        <taxon>Pezizomycotina</taxon>
        <taxon>Eurotiomycetes</taxon>
        <taxon>Eurotiomycetidae</taxon>
        <taxon>Onygenales</taxon>
        <taxon>Onygenaceae</taxon>
        <taxon>Coccidioides</taxon>
    </lineage>
</organism>
<evidence type="ECO:0000313" key="13">
    <source>
        <dbReference type="EMBL" id="KMU78806.1"/>
    </source>
</evidence>
<evidence type="ECO:0000259" key="12">
    <source>
        <dbReference type="PROSITE" id="PS50102"/>
    </source>
</evidence>
<sequence>MAVLAPAASGIPPNSTTDVFDRVYVRNLEERIKVEQLKEALSEIFSEYGSILEIVAKTNVKAKGQAFIVFDNVDSATRAIEEINGFELFEKPMVLDYAKTRSDATVLREGGEQELEAHKRKRLAEKGLLITPLDNLECNPCANLLSWTYRKKTSPRSTRGPEETERPAAATADTRPAKTTRGAGLKPTGAAAAPVIPDEYLPPNKILFLREVPDSYDASGLTAIFSRFEGFKEVRMVPGRKGIAFVEYENETGAISAKEATSGMALGENGKPMRVTYQRQ</sequence>
<keyword evidence="9 13" id="KW-0687">Ribonucleoprotein</keyword>
<gene>
    <name evidence="13" type="ORF">CISG_01846</name>
</gene>
<reference evidence="14" key="1">
    <citation type="journal article" date="2010" name="Genome Res.">
        <title>Population genomic sequencing of Coccidioides fungi reveals recent hybridization and transposon control.</title>
        <authorList>
            <person name="Neafsey D.E."/>
            <person name="Barker B.M."/>
            <person name="Sharpton T.J."/>
            <person name="Stajich J.E."/>
            <person name="Park D.J."/>
            <person name="Whiston E."/>
            <person name="Hung C.-Y."/>
            <person name="McMahan C."/>
            <person name="White J."/>
            <person name="Sykes S."/>
            <person name="Heiman D."/>
            <person name="Young S."/>
            <person name="Zeng Q."/>
            <person name="Abouelleil A."/>
            <person name="Aftuck L."/>
            <person name="Bessette D."/>
            <person name="Brown A."/>
            <person name="FitzGerald M."/>
            <person name="Lui A."/>
            <person name="Macdonald J.P."/>
            <person name="Priest M."/>
            <person name="Orbach M.J."/>
            <person name="Galgiani J.N."/>
            <person name="Kirkland T.N."/>
            <person name="Cole G.T."/>
            <person name="Birren B.W."/>
            <person name="Henn M.R."/>
            <person name="Taylor J.W."/>
            <person name="Rounsley S.D."/>
        </authorList>
    </citation>
    <scope>NUCLEOTIDE SEQUENCE [LARGE SCALE GENOMIC DNA]</scope>
    <source>
        <strain evidence="14">RMSCC 3703</strain>
    </source>
</reference>
<feature type="domain" description="RRM" evidence="12">
    <location>
        <begin position="205"/>
        <end position="280"/>
    </location>
</feature>
<dbReference type="OrthoDB" id="266020at2759"/>
<dbReference type="Proteomes" id="UP000054559">
    <property type="component" value="Unassembled WGS sequence"/>
</dbReference>
<dbReference type="STRING" id="454286.A0A0J8R239"/>
<dbReference type="InterPro" id="IPR000504">
    <property type="entry name" value="RRM_dom"/>
</dbReference>
<dbReference type="Gene3D" id="3.30.70.330">
    <property type="match status" value="2"/>
</dbReference>
<evidence type="ECO:0000256" key="1">
    <source>
        <dbReference type="ARBA" id="ARBA00004123"/>
    </source>
</evidence>
<keyword evidence="8" id="KW-0539">Nucleus</keyword>
<keyword evidence="5" id="KW-0677">Repeat</keyword>
<keyword evidence="6 10" id="KW-0694">RNA-binding</keyword>
<dbReference type="FunFam" id="3.30.70.330:FF:000039">
    <property type="entry name" value="U1 small nuclear ribonucleoprotein A"/>
    <property type="match status" value="1"/>
</dbReference>
<feature type="region of interest" description="Disordered" evidence="11">
    <location>
        <begin position="152"/>
        <end position="190"/>
    </location>
</feature>
<protein>
    <submittedName>
        <fullName evidence="13">U2 small nuclear ribonucleoprotein B</fullName>
    </submittedName>
</protein>
<comment type="subcellular location">
    <subcellularLocation>
        <location evidence="1">Nucleus</location>
    </subcellularLocation>
</comment>
<dbReference type="SUPFAM" id="SSF54928">
    <property type="entry name" value="RNA-binding domain, RBD"/>
    <property type="match status" value="1"/>
</dbReference>
<keyword evidence="7" id="KW-0508">mRNA splicing</keyword>
<dbReference type="GO" id="GO:0030532">
    <property type="term" value="C:small nuclear ribonucleoprotein complex"/>
    <property type="evidence" value="ECO:0007669"/>
    <property type="project" value="UniProtKB-ARBA"/>
</dbReference>
<dbReference type="PANTHER" id="PTHR10501">
    <property type="entry name" value="U1 SMALL NUCLEAR RIBONUCLEOPROTEIN A/U2 SMALL NUCLEAR RIBONUCLEOPROTEIN B"/>
    <property type="match status" value="1"/>
</dbReference>
<proteinExistence type="inferred from homology"/>
<keyword evidence="3" id="KW-0507">mRNA processing</keyword>
<dbReference type="InterPro" id="IPR035979">
    <property type="entry name" value="RBD_domain_sf"/>
</dbReference>
<evidence type="ECO:0000256" key="8">
    <source>
        <dbReference type="ARBA" id="ARBA00023242"/>
    </source>
</evidence>
<feature type="domain" description="RRM" evidence="12">
    <location>
        <begin position="21"/>
        <end position="100"/>
    </location>
</feature>
<dbReference type="GO" id="GO:0006397">
    <property type="term" value="P:mRNA processing"/>
    <property type="evidence" value="ECO:0007669"/>
    <property type="project" value="UniProtKB-KW"/>
</dbReference>
<evidence type="ECO:0000256" key="7">
    <source>
        <dbReference type="ARBA" id="ARBA00023187"/>
    </source>
</evidence>
<accession>A0A0J8R239</accession>
<evidence type="ECO:0000256" key="10">
    <source>
        <dbReference type="PROSITE-ProRule" id="PRU00176"/>
    </source>
</evidence>